<dbReference type="Proteomes" id="UP001500954">
    <property type="component" value="Unassembled WGS sequence"/>
</dbReference>
<name>A0ABP6Y9A1_9FLAO</name>
<gene>
    <name evidence="1" type="ORF">GCM10022395_30010</name>
</gene>
<evidence type="ECO:0000313" key="2">
    <source>
        <dbReference type="Proteomes" id="UP001500954"/>
    </source>
</evidence>
<accession>A0ABP6Y9A1</accession>
<proteinExistence type="predicted"/>
<evidence type="ECO:0008006" key="3">
    <source>
        <dbReference type="Google" id="ProtNLM"/>
    </source>
</evidence>
<dbReference type="EMBL" id="BAABCY010000079">
    <property type="protein sequence ID" value="GAA3579359.1"/>
    <property type="molecule type" value="Genomic_DNA"/>
</dbReference>
<reference evidence="2" key="1">
    <citation type="journal article" date="2019" name="Int. J. Syst. Evol. Microbiol.">
        <title>The Global Catalogue of Microorganisms (GCM) 10K type strain sequencing project: providing services to taxonomists for standard genome sequencing and annotation.</title>
        <authorList>
            <consortium name="The Broad Institute Genomics Platform"/>
            <consortium name="The Broad Institute Genome Sequencing Center for Infectious Disease"/>
            <person name="Wu L."/>
            <person name="Ma J."/>
        </authorList>
    </citation>
    <scope>NUCLEOTIDE SEQUENCE [LARGE SCALE GENOMIC DNA]</scope>
    <source>
        <strain evidence="2">JCM 17111</strain>
    </source>
</reference>
<organism evidence="1 2">
    <name type="scientific">Snuella lapsa</name>
    <dbReference type="NCBI Taxonomy" id="870481"/>
    <lineage>
        <taxon>Bacteria</taxon>
        <taxon>Pseudomonadati</taxon>
        <taxon>Bacteroidota</taxon>
        <taxon>Flavobacteriia</taxon>
        <taxon>Flavobacteriales</taxon>
        <taxon>Flavobacteriaceae</taxon>
        <taxon>Snuella</taxon>
    </lineage>
</organism>
<sequence>MIVAFLNLGHAQKRKGIDLSNHTLDLDVELENRYFMEDPSFDGQNNYFPSVALRPRYTFEWNADDTSLNVEGFVRFDRDKERTHFDFREFYFLKVKRNWELSIGLKKVFWGVTESNHLVDIINQTDAIESFDGEEKLGQPLLQFSINTRQGTLDFFYLPYHRKRTLPGEKGRFRFPIIVSTNNVLYESAAKEWHQDIAIRYSNSFNSLDLGVSYFYGTGREPLLQLSSEVGIRAIYPIIHQVGLDLQITKNAFMWKLESIYRSGKLQRVMALTAGLEYTVSNIKSLGVDIGLICEYLFDDRNEFALNALQNDIFVGSRIAFNDVQDTSILLGVISDLGKSSKIIGVEASRRIGSTMKLELEGRFFSSIAEDETFLSNFRNDSFIGLTIMKYF</sequence>
<keyword evidence="2" id="KW-1185">Reference proteome</keyword>
<dbReference type="RefSeq" id="WP_345007181.1">
    <property type="nucleotide sequence ID" value="NZ_BAABCY010000079.1"/>
</dbReference>
<protein>
    <recommendedName>
        <fullName evidence="3">Porin</fullName>
    </recommendedName>
</protein>
<evidence type="ECO:0000313" key="1">
    <source>
        <dbReference type="EMBL" id="GAA3579359.1"/>
    </source>
</evidence>
<comment type="caution">
    <text evidence="1">The sequence shown here is derived from an EMBL/GenBank/DDBJ whole genome shotgun (WGS) entry which is preliminary data.</text>
</comment>